<keyword evidence="2" id="KW-1185">Reference proteome</keyword>
<reference evidence="1 2" key="1">
    <citation type="submission" date="2024-04" db="EMBL/GenBank/DDBJ databases">
        <title>The reference genome of an endangered Asteraceae, Deinandra increscens subsp. villosa, native to the Central Coast of California.</title>
        <authorList>
            <person name="Guilliams M."/>
            <person name="Hasenstab-Lehman K."/>
            <person name="Meyer R."/>
            <person name="Mcevoy S."/>
        </authorList>
    </citation>
    <scope>NUCLEOTIDE SEQUENCE [LARGE SCALE GENOMIC DNA]</scope>
    <source>
        <tissue evidence="1">Leaf</tissue>
    </source>
</reference>
<protein>
    <submittedName>
        <fullName evidence="1">Uncharacterized protein</fullName>
    </submittedName>
</protein>
<evidence type="ECO:0000313" key="1">
    <source>
        <dbReference type="EMBL" id="KAK9078375.1"/>
    </source>
</evidence>
<organism evidence="1 2">
    <name type="scientific">Deinandra increscens subsp. villosa</name>
    <dbReference type="NCBI Taxonomy" id="3103831"/>
    <lineage>
        <taxon>Eukaryota</taxon>
        <taxon>Viridiplantae</taxon>
        <taxon>Streptophyta</taxon>
        <taxon>Embryophyta</taxon>
        <taxon>Tracheophyta</taxon>
        <taxon>Spermatophyta</taxon>
        <taxon>Magnoliopsida</taxon>
        <taxon>eudicotyledons</taxon>
        <taxon>Gunneridae</taxon>
        <taxon>Pentapetalae</taxon>
        <taxon>asterids</taxon>
        <taxon>campanulids</taxon>
        <taxon>Asterales</taxon>
        <taxon>Asteraceae</taxon>
        <taxon>Asteroideae</taxon>
        <taxon>Heliantheae alliance</taxon>
        <taxon>Madieae</taxon>
        <taxon>Madiinae</taxon>
        <taxon>Deinandra</taxon>
    </lineage>
</organism>
<dbReference type="EMBL" id="JBCNJP010000006">
    <property type="protein sequence ID" value="KAK9078375.1"/>
    <property type="molecule type" value="Genomic_DNA"/>
</dbReference>
<dbReference type="Proteomes" id="UP001408789">
    <property type="component" value="Unassembled WGS sequence"/>
</dbReference>
<evidence type="ECO:0000313" key="2">
    <source>
        <dbReference type="Proteomes" id="UP001408789"/>
    </source>
</evidence>
<proteinExistence type="predicted"/>
<accession>A0AAP0HD57</accession>
<gene>
    <name evidence="1" type="ORF">SSX86_002432</name>
</gene>
<comment type="caution">
    <text evidence="1">The sequence shown here is derived from an EMBL/GenBank/DDBJ whole genome shotgun (WGS) entry which is preliminary data.</text>
</comment>
<sequence length="242" mass="26743">MEGEGSKALKKRPCEDLVQAASDMTAAASSGRKAIKPHYGNRFQFLNRRSATAASSSSGRRDARLEVPSPRYICKFPPEYLAKGRTVPERVRRAPPPKVVCGGPAKPFVMPPEVRGRESYGDDFFRELIMANPSYKAAVAAGYKVEIRGRVWKAELPSRGNREEGYGQYWVGDRLVLKLDRRAAPTKVCGGLASDTTMTAAASGRKDLKHPFEDHVEDPNSLLVERLSSALSLEMEDEDMKN</sequence>
<name>A0AAP0HD57_9ASTR</name>
<dbReference type="AlphaFoldDB" id="A0AAP0HD57"/>